<protein>
    <submittedName>
        <fullName evidence="1">Uncharacterized protein</fullName>
    </submittedName>
</protein>
<reference evidence="1" key="1">
    <citation type="submission" date="2022-07" db="EMBL/GenBank/DDBJ databases">
        <authorList>
            <person name="Macas J."/>
            <person name="Novak P."/>
            <person name="Neumann P."/>
        </authorList>
    </citation>
    <scope>NUCLEOTIDE SEQUENCE</scope>
</reference>
<keyword evidence="2" id="KW-1185">Reference proteome</keyword>
<dbReference type="AlphaFoldDB" id="A0AAV0DYX2"/>
<dbReference type="Proteomes" id="UP001152523">
    <property type="component" value="Unassembled WGS sequence"/>
</dbReference>
<evidence type="ECO:0000313" key="1">
    <source>
        <dbReference type="EMBL" id="CAH9112724.1"/>
    </source>
</evidence>
<accession>A0AAV0DYX2</accession>
<dbReference type="PANTHER" id="PTHR30566">
    <property type="entry name" value="YNAI-RELATED MECHANOSENSITIVE ION CHANNEL"/>
    <property type="match status" value="1"/>
</dbReference>
<dbReference type="EMBL" id="CAMAPF010000200">
    <property type="protein sequence ID" value="CAH9112724.1"/>
    <property type="molecule type" value="Genomic_DNA"/>
</dbReference>
<dbReference type="PANTHER" id="PTHR30566:SF5">
    <property type="entry name" value="MECHANOSENSITIVE ION CHANNEL PROTEIN 1, MITOCHONDRIAL-RELATED"/>
    <property type="match status" value="1"/>
</dbReference>
<comment type="caution">
    <text evidence="1">The sequence shown here is derived from an EMBL/GenBank/DDBJ whole genome shotgun (WGS) entry which is preliminary data.</text>
</comment>
<organism evidence="1 2">
    <name type="scientific">Cuscuta epithymum</name>
    <dbReference type="NCBI Taxonomy" id="186058"/>
    <lineage>
        <taxon>Eukaryota</taxon>
        <taxon>Viridiplantae</taxon>
        <taxon>Streptophyta</taxon>
        <taxon>Embryophyta</taxon>
        <taxon>Tracheophyta</taxon>
        <taxon>Spermatophyta</taxon>
        <taxon>Magnoliopsida</taxon>
        <taxon>eudicotyledons</taxon>
        <taxon>Gunneridae</taxon>
        <taxon>Pentapetalae</taxon>
        <taxon>asterids</taxon>
        <taxon>lamiids</taxon>
        <taxon>Solanales</taxon>
        <taxon>Convolvulaceae</taxon>
        <taxon>Cuscuteae</taxon>
        <taxon>Cuscuta</taxon>
        <taxon>Cuscuta subgen. Cuscuta</taxon>
    </lineage>
</organism>
<name>A0AAV0DYX2_9ASTE</name>
<evidence type="ECO:0000313" key="2">
    <source>
        <dbReference type="Proteomes" id="UP001152523"/>
    </source>
</evidence>
<gene>
    <name evidence="1" type="ORF">CEPIT_LOCUS20049</name>
</gene>
<proteinExistence type="predicted"/>
<sequence>MAAIKFSRLTRSLNPTFNVRSSIACLSRNYHVTRSHSTQDHLASHRQCNWGSYLSRPSLSSYPLRSVSLVGINPIWSVRLYSSSVGSQGTPSVGSDSAISGASMGSGGSDGSEWILKAKEAFQSLGSVMSYTGEKAREASSDLTPYIQQIVDANPYLRDVIAPISGTLVCTLLAWLVMPRFLRRFHKISTEGPATLFSETSLLKPVPYEKSIWSALEDPIRYLITFMAFTQIAAMVAPTSVASQYILPAWKSATILSSVWFLQRWKTNVISRSLALKSFEAGDRDRLLTLEKVSSVGLFAIGLMGLAEACGGTSAIYSDCGWCRRSGYCFCCSRCHWKCSKWTIITVFTTFFYWRYNKSWICGRSSCRDGADSNVLVDRREVPSYCSKFLVY</sequence>